<keyword evidence="4" id="KW-0325">Glycoprotein</keyword>
<comment type="similarity">
    <text evidence="1">Belongs to the expansin family. Expansin A subfamily.</text>
</comment>
<dbReference type="Pfam" id="PF03330">
    <property type="entry name" value="DPBB_1"/>
    <property type="match status" value="1"/>
</dbReference>
<dbReference type="CDD" id="cd22273">
    <property type="entry name" value="DPBB_SPI-like"/>
    <property type="match status" value="1"/>
</dbReference>
<evidence type="ECO:0000313" key="8">
    <source>
        <dbReference type="Proteomes" id="UP001344447"/>
    </source>
</evidence>
<sequence length="245" mass="25319">MVGQASYYNDAGFGSCGTTIDANSQLLVAVPPNYWTTANPNADPICNSQIKVTYNGKSITLPVRDKCPSCGPTKIDISAPAFIQLAGGLEKGILDITWEFVNGSTTISNSATSGTVTGSGGNGCSKTAVVNSGQGCWDVWTSKCGNSWSQSQFDQVNPGITCTNLNVGQILCCGGSSGSSSSSSTGTVTGTIGTCSKKGKVEAGQGCWDIWTSKCGNSWSQSQFDKVNPGIICTNLKIGQELCCN</sequence>
<protein>
    <submittedName>
        <fullName evidence="7">Uncharacterized protein</fullName>
    </submittedName>
</protein>
<dbReference type="SMART" id="SM00257">
    <property type="entry name" value="LysM"/>
    <property type="match status" value="2"/>
</dbReference>
<dbReference type="GO" id="GO:0004869">
    <property type="term" value="F:cysteine-type endopeptidase inhibitor activity"/>
    <property type="evidence" value="ECO:0007669"/>
    <property type="project" value="InterPro"/>
</dbReference>
<dbReference type="PROSITE" id="PS50287">
    <property type="entry name" value="SRCR_2"/>
    <property type="match status" value="1"/>
</dbReference>
<feature type="domain" description="SRCR" evidence="5">
    <location>
        <begin position="98"/>
        <end position="234"/>
    </location>
</feature>
<dbReference type="PANTHER" id="PTHR31836">
    <property type="match status" value="1"/>
</dbReference>
<dbReference type="Gene3D" id="3.10.350.10">
    <property type="entry name" value="LysM domain"/>
    <property type="match status" value="2"/>
</dbReference>
<dbReference type="GO" id="GO:0004867">
    <property type="term" value="F:serine-type endopeptidase inhibitor activity"/>
    <property type="evidence" value="ECO:0007669"/>
    <property type="project" value="InterPro"/>
</dbReference>
<keyword evidence="2" id="KW-0732">Signal</keyword>
<keyword evidence="8" id="KW-1185">Reference proteome</keyword>
<dbReference type="Gene3D" id="2.40.40.10">
    <property type="entry name" value="RlpA-like domain"/>
    <property type="match status" value="1"/>
</dbReference>
<dbReference type="PANTHER" id="PTHR31836:SF28">
    <property type="entry name" value="SRCR DOMAIN-CONTAINING PROTEIN-RELATED"/>
    <property type="match status" value="1"/>
</dbReference>
<dbReference type="InterPro" id="IPR018392">
    <property type="entry name" value="LysM"/>
</dbReference>
<proteinExistence type="inferred from homology"/>
<dbReference type="Pfam" id="PF01476">
    <property type="entry name" value="LysM"/>
    <property type="match status" value="2"/>
</dbReference>
<evidence type="ECO:0000259" key="5">
    <source>
        <dbReference type="PROSITE" id="PS50287"/>
    </source>
</evidence>
<evidence type="ECO:0000256" key="3">
    <source>
        <dbReference type="ARBA" id="ARBA00023157"/>
    </source>
</evidence>
<dbReference type="AlphaFoldDB" id="A0AAN7U4N0"/>
<dbReference type="EMBL" id="JAVFKY010000001">
    <property type="protein sequence ID" value="KAK5581845.1"/>
    <property type="molecule type" value="Genomic_DNA"/>
</dbReference>
<keyword evidence="3" id="KW-1015">Disulfide bond</keyword>
<name>A0AAN7U4N0_9MYCE</name>
<evidence type="ECO:0000256" key="1">
    <source>
        <dbReference type="ARBA" id="ARBA00005392"/>
    </source>
</evidence>
<evidence type="ECO:0000256" key="2">
    <source>
        <dbReference type="ARBA" id="ARBA00022729"/>
    </source>
</evidence>
<comment type="caution">
    <text evidence="7">The sequence shown here is derived from an EMBL/GenBank/DDBJ whole genome shotgun (WGS) entry which is preliminary data.</text>
</comment>
<evidence type="ECO:0000256" key="4">
    <source>
        <dbReference type="ARBA" id="ARBA00023180"/>
    </source>
</evidence>
<dbReference type="InterPro" id="IPR036908">
    <property type="entry name" value="RlpA-like_sf"/>
</dbReference>
<feature type="domain" description="LysM" evidence="6">
    <location>
        <begin position="197"/>
        <end position="244"/>
    </location>
</feature>
<dbReference type="SUPFAM" id="SSF50685">
    <property type="entry name" value="Barwin-like endoglucanases"/>
    <property type="match status" value="1"/>
</dbReference>
<dbReference type="InterPro" id="IPR048197">
    <property type="entry name" value="Papain_inhib"/>
</dbReference>
<dbReference type="GO" id="GO:0016020">
    <property type="term" value="C:membrane"/>
    <property type="evidence" value="ECO:0007669"/>
    <property type="project" value="InterPro"/>
</dbReference>
<reference evidence="7 8" key="1">
    <citation type="submission" date="2023-11" db="EMBL/GenBank/DDBJ databases">
        <title>Dfirmibasis_genome.</title>
        <authorList>
            <person name="Edelbroek B."/>
            <person name="Kjellin J."/>
            <person name="Jerlstrom-Hultqvist J."/>
            <person name="Soderbom F."/>
        </authorList>
    </citation>
    <scope>NUCLEOTIDE SEQUENCE [LARGE SCALE GENOMIC DNA]</scope>
    <source>
        <strain evidence="7 8">TNS-C-14</strain>
    </source>
</reference>
<evidence type="ECO:0000259" key="6">
    <source>
        <dbReference type="PROSITE" id="PS51782"/>
    </source>
</evidence>
<dbReference type="PROSITE" id="PS51782">
    <property type="entry name" value="LYSM"/>
    <property type="match status" value="2"/>
</dbReference>
<dbReference type="InterPro" id="IPR036779">
    <property type="entry name" value="LysM_dom_sf"/>
</dbReference>
<dbReference type="InterPro" id="IPR009009">
    <property type="entry name" value="RlpA-like_DPBB"/>
</dbReference>
<dbReference type="Proteomes" id="UP001344447">
    <property type="component" value="Unassembled WGS sequence"/>
</dbReference>
<dbReference type="InterPro" id="IPR051477">
    <property type="entry name" value="Expansin_CellWall"/>
</dbReference>
<dbReference type="InterPro" id="IPR001190">
    <property type="entry name" value="SRCR"/>
</dbReference>
<organism evidence="7 8">
    <name type="scientific">Dictyostelium firmibasis</name>
    <dbReference type="NCBI Taxonomy" id="79012"/>
    <lineage>
        <taxon>Eukaryota</taxon>
        <taxon>Amoebozoa</taxon>
        <taxon>Evosea</taxon>
        <taxon>Eumycetozoa</taxon>
        <taxon>Dictyostelia</taxon>
        <taxon>Dictyosteliales</taxon>
        <taxon>Dictyosteliaceae</taxon>
        <taxon>Dictyostelium</taxon>
    </lineage>
</organism>
<evidence type="ECO:0000313" key="7">
    <source>
        <dbReference type="EMBL" id="KAK5581845.1"/>
    </source>
</evidence>
<gene>
    <name evidence="7" type="ORF">RB653_003425</name>
</gene>
<accession>A0AAN7U4N0</accession>
<feature type="domain" description="LysM" evidence="6">
    <location>
        <begin position="126"/>
        <end position="173"/>
    </location>
</feature>